<gene>
    <name evidence="1" type="ORF">KNV97_13100</name>
</gene>
<evidence type="ECO:0000313" key="1">
    <source>
        <dbReference type="EMBL" id="QXO19129.1"/>
    </source>
</evidence>
<evidence type="ECO:0000313" key="2">
    <source>
        <dbReference type="Proteomes" id="UP000694232"/>
    </source>
</evidence>
<accession>A0A975YPV7</accession>
<dbReference type="RefSeq" id="WP_136484262.1">
    <property type="nucleotide sequence ID" value="NZ_CP076643.1"/>
</dbReference>
<dbReference type="AlphaFoldDB" id="A0A975YPV7"/>
<name>A0A975YPV7_9VIBR</name>
<protein>
    <submittedName>
        <fullName evidence="1">Uncharacterized protein</fullName>
    </submittedName>
</protein>
<proteinExistence type="predicted"/>
<dbReference type="KEGG" id="vos:KNV97_13100"/>
<dbReference type="EMBL" id="CP076643">
    <property type="protein sequence ID" value="QXO19129.1"/>
    <property type="molecule type" value="Genomic_DNA"/>
</dbReference>
<sequence>MKKLPLGYITDTVLHDGVYYPEKRFHRERRTHLQKWRFYERRKMPGSRRHPGKVIDEII</sequence>
<dbReference type="Proteomes" id="UP000694232">
    <property type="component" value="Chromosome 1"/>
</dbReference>
<organism evidence="1 2">
    <name type="scientific">Vibrio ostreae</name>
    <dbReference type="NCBI Taxonomy" id="2841925"/>
    <lineage>
        <taxon>Bacteria</taxon>
        <taxon>Pseudomonadati</taxon>
        <taxon>Pseudomonadota</taxon>
        <taxon>Gammaproteobacteria</taxon>
        <taxon>Vibrionales</taxon>
        <taxon>Vibrionaceae</taxon>
        <taxon>Vibrio</taxon>
    </lineage>
</organism>
<reference evidence="1" key="1">
    <citation type="submission" date="2021-06" db="EMBL/GenBank/DDBJ databases">
        <title>Vibrio nov. sp., novel gut bacterium isolated from Yellow Sea oyster.</title>
        <authorList>
            <person name="Muhammad N."/>
            <person name="Nguyen T.H."/>
            <person name="Lee Y.-J."/>
            <person name="Ko J."/>
            <person name="Kim S.-G."/>
        </authorList>
    </citation>
    <scope>NUCLEOTIDE SEQUENCE</scope>
    <source>
        <strain evidence="1">OG9-811</strain>
    </source>
</reference>
<keyword evidence="2" id="KW-1185">Reference proteome</keyword>